<dbReference type="InterPro" id="IPR023365">
    <property type="entry name" value="Sortase_dom-sf"/>
</dbReference>
<accession>A0ABV1IRB8</accession>
<dbReference type="Proteomes" id="UP001482154">
    <property type="component" value="Unassembled WGS sequence"/>
</dbReference>
<evidence type="ECO:0000256" key="1">
    <source>
        <dbReference type="ARBA" id="ARBA00022801"/>
    </source>
</evidence>
<keyword evidence="3" id="KW-1185">Reference proteome</keyword>
<keyword evidence="1" id="KW-0378">Hydrolase</keyword>
<dbReference type="Pfam" id="PF04203">
    <property type="entry name" value="Sortase"/>
    <property type="match status" value="1"/>
</dbReference>
<comment type="caution">
    <text evidence="2">The sequence shown here is derived from an EMBL/GenBank/DDBJ whole genome shotgun (WGS) entry which is preliminary data.</text>
</comment>
<dbReference type="EMBL" id="JBBNIN010000001">
    <property type="protein sequence ID" value="MEQ2709759.1"/>
    <property type="molecule type" value="Genomic_DNA"/>
</dbReference>
<evidence type="ECO:0000313" key="2">
    <source>
        <dbReference type="EMBL" id="MEQ2709759.1"/>
    </source>
</evidence>
<dbReference type="SUPFAM" id="SSF63817">
    <property type="entry name" value="Sortase"/>
    <property type="match status" value="1"/>
</dbReference>
<dbReference type="CDD" id="cd00004">
    <property type="entry name" value="Sortase"/>
    <property type="match status" value="1"/>
</dbReference>
<dbReference type="NCBIfam" id="TIGR01076">
    <property type="entry name" value="sortase_fam"/>
    <property type="match status" value="1"/>
</dbReference>
<protein>
    <submittedName>
        <fullName evidence="2">Sortase</fullName>
    </submittedName>
</protein>
<proteinExistence type="predicted"/>
<dbReference type="Gene3D" id="2.40.260.10">
    <property type="entry name" value="Sortase"/>
    <property type="match status" value="1"/>
</dbReference>
<dbReference type="RefSeq" id="WP_055197765.1">
    <property type="nucleotide sequence ID" value="NZ_JAOQJG010000005.1"/>
</dbReference>
<name>A0ABV1IRB8_9FIRM</name>
<sequence>MQTKTIDGIKYIGVLEVPELSLQLPVMSHWSLAGLKIAPGRYKGSVYKRNIIIAGHNYRSHFSRLKTLDIGSKIWFIDVEGNRFEYKVSDIEIIKGTNVKQMEKGKWDMTLFTCTYGGQNRMALRCTLINAVAGEN</sequence>
<organism evidence="2 3">
    <name type="scientific">Anaerostipes amylophilus</name>
    <dbReference type="NCBI Taxonomy" id="2981779"/>
    <lineage>
        <taxon>Bacteria</taxon>
        <taxon>Bacillati</taxon>
        <taxon>Bacillota</taxon>
        <taxon>Clostridia</taxon>
        <taxon>Lachnospirales</taxon>
        <taxon>Lachnospiraceae</taxon>
        <taxon>Anaerostipes</taxon>
    </lineage>
</organism>
<dbReference type="InterPro" id="IPR005754">
    <property type="entry name" value="Sortase"/>
</dbReference>
<evidence type="ECO:0000313" key="3">
    <source>
        <dbReference type="Proteomes" id="UP001482154"/>
    </source>
</evidence>
<gene>
    <name evidence="2" type="ORF">AAAU51_00975</name>
</gene>
<reference evidence="2 3" key="1">
    <citation type="submission" date="2024-04" db="EMBL/GenBank/DDBJ databases">
        <title>Human intestinal bacterial collection.</title>
        <authorList>
            <person name="Pauvert C."/>
            <person name="Hitch T.C.A."/>
            <person name="Clavel T."/>
        </authorList>
    </citation>
    <scope>NUCLEOTIDE SEQUENCE [LARGE SCALE GENOMIC DNA]</scope>
    <source>
        <strain evidence="2 3">CLA-AA-H249</strain>
    </source>
</reference>